<dbReference type="Proteomes" id="UP000224854">
    <property type="component" value="Unassembled WGS sequence"/>
</dbReference>
<dbReference type="AlphaFoldDB" id="A0A2C5ZFD8"/>
<organism evidence="2 3">
    <name type="scientific">Ophiocordyceps australis</name>
    <dbReference type="NCBI Taxonomy" id="1399860"/>
    <lineage>
        <taxon>Eukaryota</taxon>
        <taxon>Fungi</taxon>
        <taxon>Dikarya</taxon>
        <taxon>Ascomycota</taxon>
        <taxon>Pezizomycotina</taxon>
        <taxon>Sordariomycetes</taxon>
        <taxon>Hypocreomycetidae</taxon>
        <taxon>Hypocreales</taxon>
        <taxon>Ophiocordycipitaceae</taxon>
        <taxon>Ophiocordyceps</taxon>
    </lineage>
</organism>
<keyword evidence="3" id="KW-1185">Reference proteome</keyword>
<evidence type="ECO:0000313" key="2">
    <source>
        <dbReference type="EMBL" id="PHH78432.1"/>
    </source>
</evidence>
<reference evidence="2 3" key="1">
    <citation type="submission" date="2017-06" db="EMBL/GenBank/DDBJ databases">
        <title>Ant-infecting Ophiocordyceps genomes reveal a high diversity of potential behavioral manipulation genes and a possible major role for enterotoxins.</title>
        <authorList>
            <person name="De Bekker C."/>
            <person name="Evans H.C."/>
            <person name="Brachmann A."/>
            <person name="Hughes D.P."/>
        </authorList>
    </citation>
    <scope>NUCLEOTIDE SEQUENCE [LARGE SCALE GENOMIC DNA]</scope>
    <source>
        <strain evidence="2 3">1348a</strain>
    </source>
</reference>
<feature type="region of interest" description="Disordered" evidence="1">
    <location>
        <begin position="1"/>
        <end position="49"/>
    </location>
</feature>
<dbReference type="OrthoDB" id="5376710at2759"/>
<dbReference type="EMBL" id="NJEU01000224">
    <property type="protein sequence ID" value="PHH78432.1"/>
    <property type="molecule type" value="Genomic_DNA"/>
</dbReference>
<protein>
    <submittedName>
        <fullName evidence="2">Uncharacterized protein</fullName>
    </submittedName>
</protein>
<name>A0A2C5ZFD8_9HYPO</name>
<comment type="caution">
    <text evidence="2">The sequence shown here is derived from an EMBL/GenBank/DDBJ whole genome shotgun (WGS) entry which is preliminary data.</text>
</comment>
<accession>A0A2C5ZFD8</accession>
<gene>
    <name evidence="2" type="ORF">CDD82_3052</name>
</gene>
<feature type="compositionally biased region" description="Polar residues" evidence="1">
    <location>
        <begin position="22"/>
        <end position="33"/>
    </location>
</feature>
<evidence type="ECO:0000313" key="3">
    <source>
        <dbReference type="Proteomes" id="UP000224854"/>
    </source>
</evidence>
<sequence>MDRRNKTPSNKSGRRFFIRPSRTMSRASSMDNNGSGGINGVDDDGTGGNRVFANETEARQWRELGSHVQRLRAVVNGARGRVDGAYEEYRKMSGACGEIYKAVLGGGAGLARVEAGGGGRGVTVEEWVQAVRQWQAGVEGLAKALRNGLVASIALCEGDGAERVFEAMVYDGRVRSQVVNRMRTASLQSIRSKGAGHFDKFLLRLGFYNVVQREVGELTRLVHAAQAAQGRRVETITVWPGGDAVLEFAGDEEEIEMDSKMEMDSEREMEEMEMEIGL</sequence>
<proteinExistence type="predicted"/>
<evidence type="ECO:0000256" key="1">
    <source>
        <dbReference type="SAM" id="MobiDB-lite"/>
    </source>
</evidence>